<protein>
    <submittedName>
        <fullName evidence="9">Aminotransferase V</fullName>
    </submittedName>
</protein>
<dbReference type="SUPFAM" id="SSF53383">
    <property type="entry name" value="PLP-dependent transferases"/>
    <property type="match status" value="1"/>
</dbReference>
<evidence type="ECO:0000313" key="9">
    <source>
        <dbReference type="EMBL" id="GMK42951.1"/>
    </source>
</evidence>
<dbReference type="PIRSF" id="PIRSF005572">
    <property type="entry name" value="NifS"/>
    <property type="match status" value="1"/>
</dbReference>
<evidence type="ECO:0000313" key="10">
    <source>
        <dbReference type="Proteomes" id="UP001285921"/>
    </source>
</evidence>
<sequence>MLYFDHCASTPPYAEVAETFAEVMKAHYANPSSIHRAGVEADKLIARSRSVLAEQFGVKPEEWLFTSGGTESNNLAVKGAARQFRSRGNHLITTQIEHSSVNDAFRQLEQEGFRVTYLPVSSTGHVDLKQLKSSITDETILISIMHVNNEVGSIQPIEKIGRLLSEYPRILFHVDAVQSIGKLPVKLKEWRIDLLSGSAHKLRGPKGVGYLYVREGLQLQPLQSGGSQERGMRAGTQNVPGIVASAKALRMSMQAEEKNRSRMYALRERLLRQVADIPQLVLNGSVDAAVMAPHIVHFSYPGMKPEVIVHMMEEQGAIISTKSACSSKDNKPSKVLLVMGAAPERAAGGIRISFGDEHTEQDIDKLVEMLSKTVSQLKPLERSKS</sequence>
<dbReference type="InterPro" id="IPR000192">
    <property type="entry name" value="Aminotrans_V_dom"/>
</dbReference>
<comment type="caution">
    <text evidence="9">The sequence shown here is derived from an EMBL/GenBank/DDBJ whole genome shotgun (WGS) entry which is preliminary data.</text>
</comment>
<dbReference type="Pfam" id="PF00266">
    <property type="entry name" value="Aminotran_5"/>
    <property type="match status" value="1"/>
</dbReference>
<comment type="cofactor">
    <cofactor evidence="1 7">
        <name>pyridoxal 5'-phosphate</name>
        <dbReference type="ChEBI" id="CHEBI:597326"/>
    </cofactor>
</comment>
<keyword evidence="9" id="KW-0032">Aminotransferase</keyword>
<dbReference type="InterPro" id="IPR015424">
    <property type="entry name" value="PyrdxlP-dep_Trfase"/>
</dbReference>
<evidence type="ECO:0000259" key="8">
    <source>
        <dbReference type="Pfam" id="PF00266"/>
    </source>
</evidence>
<evidence type="ECO:0000256" key="2">
    <source>
        <dbReference type="ARBA" id="ARBA00006490"/>
    </source>
</evidence>
<dbReference type="PROSITE" id="PS00595">
    <property type="entry name" value="AA_TRANSFER_CLASS_5"/>
    <property type="match status" value="1"/>
</dbReference>
<keyword evidence="4" id="KW-0663">Pyridoxal phosphate</keyword>
<dbReference type="GO" id="GO:0008483">
    <property type="term" value="F:transaminase activity"/>
    <property type="evidence" value="ECO:0007669"/>
    <property type="project" value="UniProtKB-KW"/>
</dbReference>
<keyword evidence="5" id="KW-0408">Iron</keyword>
<dbReference type="Gene3D" id="3.90.1150.10">
    <property type="entry name" value="Aspartate Aminotransferase, domain 1"/>
    <property type="match status" value="1"/>
</dbReference>
<comment type="similarity">
    <text evidence="2">Belongs to the class-V pyridoxal-phosphate-dependent aminotransferase family. NifS/IscS subfamily.</text>
</comment>
<feature type="domain" description="Aminotransferase class V" evidence="8">
    <location>
        <begin position="3"/>
        <end position="366"/>
    </location>
</feature>
<dbReference type="InterPro" id="IPR020578">
    <property type="entry name" value="Aminotrans_V_PyrdxlP_BS"/>
</dbReference>
<evidence type="ECO:0000256" key="5">
    <source>
        <dbReference type="ARBA" id="ARBA00023004"/>
    </source>
</evidence>
<name>A0ABQ6NDG9_9BACL</name>
<keyword evidence="6" id="KW-0411">Iron-sulfur</keyword>
<evidence type="ECO:0000256" key="7">
    <source>
        <dbReference type="RuleBase" id="RU004504"/>
    </source>
</evidence>
<dbReference type="RefSeq" id="WP_317978452.1">
    <property type="nucleotide sequence ID" value="NZ_BTCL01000001.1"/>
</dbReference>
<accession>A0ABQ6NDG9</accession>
<dbReference type="InterPro" id="IPR015421">
    <property type="entry name" value="PyrdxlP-dep_Trfase_major"/>
</dbReference>
<dbReference type="InterPro" id="IPR015422">
    <property type="entry name" value="PyrdxlP-dep_Trfase_small"/>
</dbReference>
<dbReference type="PANTHER" id="PTHR11601">
    <property type="entry name" value="CYSTEINE DESULFURYLASE FAMILY MEMBER"/>
    <property type="match status" value="1"/>
</dbReference>
<dbReference type="Gene3D" id="1.10.260.50">
    <property type="match status" value="1"/>
</dbReference>
<dbReference type="Gene3D" id="3.40.640.10">
    <property type="entry name" value="Type I PLP-dependent aspartate aminotransferase-like (Major domain)"/>
    <property type="match status" value="1"/>
</dbReference>
<dbReference type="PANTHER" id="PTHR11601:SF50">
    <property type="entry name" value="CYSTEINE DESULFURASE ISCS 2-RELATED"/>
    <property type="match status" value="1"/>
</dbReference>
<keyword evidence="3" id="KW-0479">Metal-binding</keyword>
<evidence type="ECO:0000256" key="1">
    <source>
        <dbReference type="ARBA" id="ARBA00001933"/>
    </source>
</evidence>
<evidence type="ECO:0000256" key="6">
    <source>
        <dbReference type="ARBA" id="ARBA00023014"/>
    </source>
</evidence>
<keyword evidence="9" id="KW-0808">Transferase</keyword>
<dbReference type="NCBIfam" id="NF002806">
    <property type="entry name" value="PRK02948.1"/>
    <property type="match status" value="1"/>
</dbReference>
<organism evidence="9 10">
    <name type="scientific">Paenibacillus glycanilyticus</name>
    <dbReference type="NCBI Taxonomy" id="126569"/>
    <lineage>
        <taxon>Bacteria</taxon>
        <taxon>Bacillati</taxon>
        <taxon>Bacillota</taxon>
        <taxon>Bacilli</taxon>
        <taxon>Bacillales</taxon>
        <taxon>Paenibacillaceae</taxon>
        <taxon>Paenibacillus</taxon>
    </lineage>
</organism>
<dbReference type="InterPro" id="IPR016454">
    <property type="entry name" value="Cysteine_dSase"/>
</dbReference>
<keyword evidence="10" id="KW-1185">Reference proteome</keyword>
<reference evidence="9 10" key="1">
    <citation type="submission" date="2023-05" db="EMBL/GenBank/DDBJ databases">
        <title>Draft genome of Paenibacillus sp. CCS26.</title>
        <authorList>
            <person name="Akita H."/>
            <person name="Shinto Y."/>
            <person name="Kimura Z."/>
        </authorList>
    </citation>
    <scope>NUCLEOTIDE SEQUENCE [LARGE SCALE GENOMIC DNA]</scope>
    <source>
        <strain evidence="9 10">CCS26</strain>
    </source>
</reference>
<gene>
    <name evidence="9" type="ORF">PghCCS26_00780</name>
</gene>
<evidence type="ECO:0000256" key="4">
    <source>
        <dbReference type="ARBA" id="ARBA00022898"/>
    </source>
</evidence>
<evidence type="ECO:0000256" key="3">
    <source>
        <dbReference type="ARBA" id="ARBA00022723"/>
    </source>
</evidence>
<dbReference type="EMBL" id="BTCL01000001">
    <property type="protein sequence ID" value="GMK42951.1"/>
    <property type="molecule type" value="Genomic_DNA"/>
</dbReference>
<proteinExistence type="inferred from homology"/>
<dbReference type="Proteomes" id="UP001285921">
    <property type="component" value="Unassembled WGS sequence"/>
</dbReference>